<dbReference type="InterPro" id="IPR050741">
    <property type="entry name" value="Acyl-CoA_dehydrogenase"/>
</dbReference>
<keyword evidence="5 9" id="KW-0560">Oxidoreductase</keyword>
<dbReference type="SUPFAM" id="SSF56645">
    <property type="entry name" value="Acyl-CoA dehydrogenase NM domain-like"/>
    <property type="match status" value="1"/>
</dbReference>
<evidence type="ECO:0000256" key="9">
    <source>
        <dbReference type="RuleBase" id="RU362125"/>
    </source>
</evidence>
<evidence type="ECO:0000256" key="7">
    <source>
        <dbReference type="ARBA" id="ARBA00040394"/>
    </source>
</evidence>
<comment type="pathway">
    <text evidence="1">Siderophore biosynthesis; mycobactin biosynthesis.</text>
</comment>
<evidence type="ECO:0000256" key="6">
    <source>
        <dbReference type="ARBA" id="ARBA00037085"/>
    </source>
</evidence>
<reference evidence="13" key="1">
    <citation type="journal article" date="2019" name="Int. J. Syst. Evol. Microbiol.">
        <title>The Global Catalogue of Microorganisms (GCM) 10K type strain sequencing project: providing services to taxonomists for standard genome sequencing and annotation.</title>
        <authorList>
            <consortium name="The Broad Institute Genomics Platform"/>
            <consortium name="The Broad Institute Genome Sequencing Center for Infectious Disease"/>
            <person name="Wu L."/>
            <person name="Ma J."/>
        </authorList>
    </citation>
    <scope>NUCLEOTIDE SEQUENCE [LARGE SCALE GENOMIC DNA]</scope>
    <source>
        <strain evidence="13">JCM 3380</strain>
    </source>
</reference>
<feature type="domain" description="Acyl-CoA dehydrogenase/oxidase C-terminal" evidence="10">
    <location>
        <begin position="192"/>
        <end position="332"/>
    </location>
</feature>
<comment type="function">
    <text evidence="6">Catalyzes the dehydrogenation at the alpha-beta position of ACP-bound acyl chains. This results in the introduction of a double bond in the lipidic chain, which is further transferred to the epsilon-amino group of lysine residue in the mycobactin core by MbtK.</text>
</comment>
<evidence type="ECO:0000256" key="3">
    <source>
        <dbReference type="ARBA" id="ARBA00022630"/>
    </source>
</evidence>
<name>A0ABP3EDU4_9PSEU</name>
<dbReference type="Gene3D" id="2.40.110.10">
    <property type="entry name" value="Butyryl-CoA Dehydrogenase, subunit A, domain 2"/>
    <property type="match status" value="1"/>
</dbReference>
<gene>
    <name evidence="12" type="ORF">GCM10010492_67640</name>
</gene>
<protein>
    <recommendedName>
        <fullName evidence="7">Acyl-[acyl-carrier-protein] dehydrogenase MbtN</fullName>
    </recommendedName>
    <alternativeName>
        <fullName evidence="8">Mycobactin synthase protein N</fullName>
    </alternativeName>
</protein>
<evidence type="ECO:0000256" key="1">
    <source>
        <dbReference type="ARBA" id="ARBA00005102"/>
    </source>
</evidence>
<evidence type="ECO:0000259" key="10">
    <source>
        <dbReference type="Pfam" id="PF00441"/>
    </source>
</evidence>
<evidence type="ECO:0000259" key="11">
    <source>
        <dbReference type="Pfam" id="PF02770"/>
    </source>
</evidence>
<evidence type="ECO:0000256" key="8">
    <source>
        <dbReference type="ARBA" id="ARBA00042660"/>
    </source>
</evidence>
<feature type="domain" description="Acyl-CoA oxidase/dehydrogenase middle" evidence="11">
    <location>
        <begin position="86"/>
        <end position="179"/>
    </location>
</feature>
<dbReference type="Proteomes" id="UP001500416">
    <property type="component" value="Unassembled WGS sequence"/>
</dbReference>
<dbReference type="InterPro" id="IPR036250">
    <property type="entry name" value="AcylCo_DH-like_C"/>
</dbReference>
<dbReference type="PANTHER" id="PTHR48083">
    <property type="entry name" value="MEDIUM-CHAIN SPECIFIC ACYL-COA DEHYDROGENASE, MITOCHONDRIAL-RELATED"/>
    <property type="match status" value="1"/>
</dbReference>
<evidence type="ECO:0000313" key="13">
    <source>
        <dbReference type="Proteomes" id="UP001500416"/>
    </source>
</evidence>
<dbReference type="InterPro" id="IPR009100">
    <property type="entry name" value="AcylCoA_DH/oxidase_NM_dom_sf"/>
</dbReference>
<dbReference type="InterPro" id="IPR046373">
    <property type="entry name" value="Acyl-CoA_Oxase/DH_mid-dom_sf"/>
</dbReference>
<keyword evidence="4 9" id="KW-0274">FAD</keyword>
<evidence type="ECO:0000256" key="5">
    <source>
        <dbReference type="ARBA" id="ARBA00023002"/>
    </source>
</evidence>
<comment type="caution">
    <text evidence="12">The sequence shown here is derived from an EMBL/GenBank/DDBJ whole genome shotgun (WGS) entry which is preliminary data.</text>
</comment>
<dbReference type="InterPro" id="IPR006091">
    <property type="entry name" value="Acyl-CoA_Oxase/DH_mid-dom"/>
</dbReference>
<organism evidence="12 13">
    <name type="scientific">Saccharothrix mutabilis subsp. mutabilis</name>
    <dbReference type="NCBI Taxonomy" id="66855"/>
    <lineage>
        <taxon>Bacteria</taxon>
        <taxon>Bacillati</taxon>
        <taxon>Actinomycetota</taxon>
        <taxon>Actinomycetes</taxon>
        <taxon>Pseudonocardiales</taxon>
        <taxon>Pseudonocardiaceae</taxon>
        <taxon>Saccharothrix</taxon>
    </lineage>
</organism>
<evidence type="ECO:0000256" key="2">
    <source>
        <dbReference type="ARBA" id="ARBA00009347"/>
    </source>
</evidence>
<comment type="similarity">
    <text evidence="2 9">Belongs to the acyl-CoA dehydrogenase family.</text>
</comment>
<evidence type="ECO:0000256" key="4">
    <source>
        <dbReference type="ARBA" id="ARBA00022827"/>
    </source>
</evidence>
<evidence type="ECO:0000313" key="12">
    <source>
        <dbReference type="EMBL" id="GAA0257141.1"/>
    </source>
</evidence>
<dbReference type="Gene3D" id="1.20.140.10">
    <property type="entry name" value="Butyryl-CoA Dehydrogenase, subunit A, domain 3"/>
    <property type="match status" value="1"/>
</dbReference>
<comment type="cofactor">
    <cofactor evidence="9">
        <name>FAD</name>
        <dbReference type="ChEBI" id="CHEBI:57692"/>
    </cofactor>
</comment>
<proteinExistence type="inferred from homology"/>
<dbReference type="Pfam" id="PF02770">
    <property type="entry name" value="Acyl-CoA_dh_M"/>
    <property type="match status" value="1"/>
</dbReference>
<dbReference type="PANTHER" id="PTHR48083:SF20">
    <property type="entry name" value="LONG-CHAIN SPECIFIC ACYL-COA DEHYDROGENASE, MITOCHONDRIAL"/>
    <property type="match status" value="1"/>
</dbReference>
<dbReference type="SUPFAM" id="SSF47203">
    <property type="entry name" value="Acyl-CoA dehydrogenase C-terminal domain-like"/>
    <property type="match status" value="1"/>
</dbReference>
<dbReference type="EMBL" id="BAAABU010000025">
    <property type="protein sequence ID" value="GAA0257141.1"/>
    <property type="molecule type" value="Genomic_DNA"/>
</dbReference>
<keyword evidence="3 9" id="KW-0285">Flavoprotein</keyword>
<dbReference type="Pfam" id="PF00441">
    <property type="entry name" value="Acyl-CoA_dh_1"/>
    <property type="match status" value="1"/>
</dbReference>
<dbReference type="RefSeq" id="WP_343938676.1">
    <property type="nucleotide sequence ID" value="NZ_BAAABU010000025.1"/>
</dbReference>
<dbReference type="InterPro" id="IPR009075">
    <property type="entry name" value="AcylCo_DH/oxidase_C"/>
</dbReference>
<sequence length="341" mass="35122">MREAVPDVDARAVWASLGRSGVLAGDRPVEVLRSLLPSLDARHPLGIVLSVCVQIASALPILRSHGPSGVVGRVCAEAVRGEAVVALAATDAGAAGSDLMDLTTSARLSPDRVVVDGGKRWITNALSADHALVLARHRPQRHFTSFVWVLVPLDAAGVTRESAGSCFSGAGVGHLTFSGVSLGRDHVVGAPGRGLAVFARHVATERLAGALWAAVLCRRVLAETRRVLVARPLGGGVAWDNAVVRDRFARGLVEARRVEALCASFREGELVDSMLVKVAVAESVDRVLAACAELLGADAFADGGVVALRAEAAMFGIAGGASGAMLAGIAEHAEDLVGGAR</sequence>
<accession>A0ABP3EDU4</accession>
<keyword evidence="13" id="KW-1185">Reference proteome</keyword>